<accession>A0ABS1NF48</accession>
<proteinExistence type="predicted"/>
<organism evidence="1 2">
    <name type="scientific">Streptomyces coffeae</name>
    <dbReference type="NCBI Taxonomy" id="621382"/>
    <lineage>
        <taxon>Bacteria</taxon>
        <taxon>Bacillati</taxon>
        <taxon>Actinomycetota</taxon>
        <taxon>Actinomycetes</taxon>
        <taxon>Kitasatosporales</taxon>
        <taxon>Streptomycetaceae</taxon>
        <taxon>Streptomyces</taxon>
    </lineage>
</organism>
<dbReference type="RefSeq" id="WP_201876137.1">
    <property type="nucleotide sequence ID" value="NZ_JAERRF010000010.1"/>
</dbReference>
<sequence>MILNLADGSGRRPDPVFARTAARLRAAGVPLLGYVDAAAEIGRHRPFRTCPAMDPT</sequence>
<name>A0ABS1NF48_9ACTN</name>
<keyword evidence="2" id="KW-1185">Reference proteome</keyword>
<reference evidence="1 2" key="1">
    <citation type="submission" date="2021-01" db="EMBL/GenBank/DDBJ databases">
        <title>WGS of actinomycetes isolated from Thailand.</title>
        <authorList>
            <person name="Thawai C."/>
        </authorList>
    </citation>
    <scope>NUCLEOTIDE SEQUENCE [LARGE SCALE GENOMIC DNA]</scope>
    <source>
        <strain evidence="1 2">CA1R205</strain>
    </source>
</reference>
<dbReference type="Proteomes" id="UP000634229">
    <property type="component" value="Unassembled WGS sequence"/>
</dbReference>
<dbReference type="EMBL" id="JAERRF010000010">
    <property type="protein sequence ID" value="MBL1098727.1"/>
    <property type="molecule type" value="Genomic_DNA"/>
</dbReference>
<comment type="caution">
    <text evidence="1">The sequence shown here is derived from an EMBL/GenBank/DDBJ whole genome shotgun (WGS) entry which is preliminary data.</text>
</comment>
<evidence type="ECO:0000313" key="1">
    <source>
        <dbReference type="EMBL" id="MBL1098727.1"/>
    </source>
</evidence>
<protein>
    <submittedName>
        <fullName evidence="1">Uncharacterized protein</fullName>
    </submittedName>
</protein>
<gene>
    <name evidence="1" type="ORF">JK363_19070</name>
</gene>
<evidence type="ECO:0000313" key="2">
    <source>
        <dbReference type="Proteomes" id="UP000634229"/>
    </source>
</evidence>